<evidence type="ECO:0000313" key="2">
    <source>
        <dbReference type="EMBL" id="MRS98907.1"/>
    </source>
</evidence>
<proteinExistence type="predicted"/>
<organism evidence="2 3">
    <name type="scientific">Ralstonia pickettii</name>
    <name type="common">Burkholderia pickettii</name>
    <dbReference type="NCBI Taxonomy" id="329"/>
    <lineage>
        <taxon>Bacteria</taxon>
        <taxon>Pseudomonadati</taxon>
        <taxon>Pseudomonadota</taxon>
        <taxon>Betaproteobacteria</taxon>
        <taxon>Burkholderiales</taxon>
        <taxon>Burkholderiaceae</taxon>
        <taxon>Ralstonia</taxon>
    </lineage>
</organism>
<dbReference type="AlphaFoldDB" id="A0A7X2HLW5"/>
<reference evidence="2 3" key="1">
    <citation type="submission" date="2019-11" db="EMBL/GenBank/DDBJ databases">
        <title>Phenotypic characterization of an OXA-22 and OXA-60 co-producing Ralstonia pickettii clinical strain.</title>
        <authorList>
            <person name="He F."/>
        </authorList>
    </citation>
    <scope>NUCLEOTIDE SEQUENCE [LARGE SCALE GENOMIC DNA]</scope>
    <source>
        <strain evidence="2 3">PSLESD1</strain>
    </source>
</reference>
<dbReference type="Proteomes" id="UP000441032">
    <property type="component" value="Unassembled WGS sequence"/>
</dbReference>
<protein>
    <submittedName>
        <fullName evidence="2">Uncharacterized protein</fullName>
    </submittedName>
</protein>
<sequence length="170" mass="18512">MPVGTTVGQAIDAQRQWIAEQDAKKAAAQRLKAEIEAKQAAAAAELSKTIVLTFVGQRYLPRNLDAGQIDNRLSVQIGVKNLGAKAIKGVRLQLAFKNTFGEVISKTPLSIEHAIPPGGEYVWKGVRKINEYIDEDRKLMDLEDGQFSTEMQPTMVVYADGSTIGSPDAN</sequence>
<gene>
    <name evidence="2" type="ORF">GJQ57_09620</name>
</gene>
<evidence type="ECO:0000256" key="1">
    <source>
        <dbReference type="SAM" id="Coils"/>
    </source>
</evidence>
<comment type="caution">
    <text evidence="2">The sequence shown here is derived from an EMBL/GenBank/DDBJ whole genome shotgun (WGS) entry which is preliminary data.</text>
</comment>
<accession>A0A7X2HLW5</accession>
<evidence type="ECO:0000313" key="3">
    <source>
        <dbReference type="Proteomes" id="UP000441032"/>
    </source>
</evidence>
<feature type="coiled-coil region" evidence="1">
    <location>
        <begin position="18"/>
        <end position="48"/>
    </location>
</feature>
<dbReference type="EMBL" id="WJYN01000003">
    <property type="protein sequence ID" value="MRS98907.1"/>
    <property type="molecule type" value="Genomic_DNA"/>
</dbReference>
<keyword evidence="1" id="KW-0175">Coiled coil</keyword>
<name>A0A7X2HLW5_RALPI</name>